<dbReference type="PROSITE" id="PS00868">
    <property type="entry name" value="CYS_MET_METAB_PP"/>
    <property type="match status" value="1"/>
</dbReference>
<evidence type="ECO:0000256" key="2">
    <source>
        <dbReference type="ARBA" id="ARBA00009077"/>
    </source>
</evidence>
<evidence type="ECO:0000313" key="6">
    <source>
        <dbReference type="EMBL" id="AEB11323.1"/>
    </source>
</evidence>
<comment type="cofactor">
    <cofactor evidence="1 5">
        <name>pyridoxal 5'-phosphate</name>
        <dbReference type="ChEBI" id="CHEBI:597326"/>
    </cofactor>
</comment>
<comment type="similarity">
    <text evidence="2 5">Belongs to the trans-sulfuration enzymes family.</text>
</comment>
<dbReference type="AlphaFoldDB" id="F2NNU9"/>
<dbReference type="EMBL" id="CP002630">
    <property type="protein sequence ID" value="AEB11323.1"/>
    <property type="molecule type" value="Genomic_DNA"/>
</dbReference>
<dbReference type="InterPro" id="IPR015422">
    <property type="entry name" value="PyrdxlP-dep_Trfase_small"/>
</dbReference>
<dbReference type="GO" id="GO:0005737">
    <property type="term" value="C:cytoplasm"/>
    <property type="evidence" value="ECO:0007669"/>
    <property type="project" value="TreeGrafter"/>
</dbReference>
<accession>F2NNU9</accession>
<dbReference type="InterPro" id="IPR000277">
    <property type="entry name" value="Cys/Met-Metab_PyrdxlP-dep_enz"/>
</dbReference>
<keyword evidence="7" id="KW-1185">Reference proteome</keyword>
<proteinExistence type="inferred from homology"/>
<dbReference type="Gene3D" id="3.90.1150.10">
    <property type="entry name" value="Aspartate Aminotransferase, domain 1"/>
    <property type="match status" value="1"/>
</dbReference>
<dbReference type="InterPro" id="IPR015421">
    <property type="entry name" value="PyrdxlP-dep_Trfase_major"/>
</dbReference>
<dbReference type="GO" id="GO:0019343">
    <property type="term" value="P:cysteine biosynthetic process via cystathionine"/>
    <property type="evidence" value="ECO:0007669"/>
    <property type="project" value="TreeGrafter"/>
</dbReference>
<dbReference type="Proteomes" id="UP000007030">
    <property type="component" value="Chromosome"/>
</dbReference>
<evidence type="ECO:0000256" key="4">
    <source>
        <dbReference type="PIRSR" id="PIRSR001434-2"/>
    </source>
</evidence>
<dbReference type="GO" id="GO:0030170">
    <property type="term" value="F:pyridoxal phosphate binding"/>
    <property type="evidence" value="ECO:0007669"/>
    <property type="project" value="InterPro"/>
</dbReference>
<dbReference type="PIRSF" id="PIRSF001434">
    <property type="entry name" value="CGS"/>
    <property type="match status" value="1"/>
</dbReference>
<dbReference type="STRING" id="869210.Marky_0572"/>
<evidence type="ECO:0000256" key="5">
    <source>
        <dbReference type="RuleBase" id="RU362118"/>
    </source>
</evidence>
<evidence type="ECO:0000256" key="1">
    <source>
        <dbReference type="ARBA" id="ARBA00001933"/>
    </source>
</evidence>
<dbReference type="InterPro" id="IPR015424">
    <property type="entry name" value="PyrdxlP-dep_Trfase"/>
</dbReference>
<dbReference type="eggNOG" id="COG0626">
    <property type="taxonomic scope" value="Bacteria"/>
</dbReference>
<dbReference type="FunFam" id="3.40.640.10:FF:000009">
    <property type="entry name" value="Cystathionine gamma-synthase homolog"/>
    <property type="match status" value="1"/>
</dbReference>
<dbReference type="PANTHER" id="PTHR11808:SF15">
    <property type="entry name" value="CYSTATHIONINE GAMMA-LYASE"/>
    <property type="match status" value="1"/>
</dbReference>
<feature type="modified residue" description="N6-(pyridoxal phosphate)lysine" evidence="4">
    <location>
        <position position="196"/>
    </location>
</feature>
<dbReference type="GO" id="GO:0004123">
    <property type="term" value="F:cystathionine gamma-lyase activity"/>
    <property type="evidence" value="ECO:0007669"/>
    <property type="project" value="TreeGrafter"/>
</dbReference>
<organism evidence="6 7">
    <name type="scientific">Marinithermus hydrothermalis (strain DSM 14884 / JCM 11576 / T1)</name>
    <dbReference type="NCBI Taxonomy" id="869210"/>
    <lineage>
        <taxon>Bacteria</taxon>
        <taxon>Thermotogati</taxon>
        <taxon>Deinococcota</taxon>
        <taxon>Deinococci</taxon>
        <taxon>Thermales</taxon>
        <taxon>Thermaceae</taxon>
        <taxon>Marinithermus</taxon>
    </lineage>
</organism>
<dbReference type="PANTHER" id="PTHR11808">
    <property type="entry name" value="TRANS-SULFURATION ENZYME FAMILY MEMBER"/>
    <property type="match status" value="1"/>
</dbReference>
<reference evidence="6 7" key="1">
    <citation type="journal article" date="2012" name="Stand. Genomic Sci.">
        <title>Complete genome sequence of the aerobic, heterotroph Marinithermus hydrothermalis type strain (T1(T)) from a deep-sea hydrothermal vent chimney.</title>
        <authorList>
            <person name="Copeland A."/>
            <person name="Gu W."/>
            <person name="Yasawong M."/>
            <person name="Lapidus A."/>
            <person name="Lucas S."/>
            <person name="Deshpande S."/>
            <person name="Pagani I."/>
            <person name="Tapia R."/>
            <person name="Cheng J.F."/>
            <person name="Goodwin L.A."/>
            <person name="Pitluck S."/>
            <person name="Liolios K."/>
            <person name="Ivanova N."/>
            <person name="Mavromatis K."/>
            <person name="Mikhailova N."/>
            <person name="Pati A."/>
            <person name="Chen A."/>
            <person name="Palaniappan K."/>
            <person name="Land M."/>
            <person name="Pan C."/>
            <person name="Brambilla E.M."/>
            <person name="Rohde M."/>
            <person name="Tindall B.J."/>
            <person name="Sikorski J."/>
            <person name="Goker M."/>
            <person name="Detter J.C."/>
            <person name="Bristow J."/>
            <person name="Eisen J.A."/>
            <person name="Markowitz V."/>
            <person name="Hugenholtz P."/>
            <person name="Kyrpides N.C."/>
            <person name="Klenk H.P."/>
            <person name="Woyke T."/>
        </authorList>
    </citation>
    <scope>NUCLEOTIDE SEQUENCE [LARGE SCALE GENOMIC DNA]</scope>
    <source>
        <strain evidence="7">DSM 14884 / JCM 11576 / T1</strain>
    </source>
</reference>
<protein>
    <submittedName>
        <fullName evidence="6">Cys/Met metabolism pyridoxal-phosphate-dependent protein</fullName>
    </submittedName>
</protein>
<dbReference type="Pfam" id="PF01053">
    <property type="entry name" value="Cys_Met_Meta_PP"/>
    <property type="match status" value="1"/>
</dbReference>
<sequence length="375" mass="40047">MRLETLAIHAGRAVDPATGAVRPPIHLSTTFERDPDGGYARGYVYARYGNPNRAALEEALAALEGGAAALAFASGSAATMSVFQALEPGDHVVAPLDAYHGTVGLLREHFTRWGLEVTFADLTDPEQLEAALRPNTRLVWVETPSNPLLRITDIRRVVEAAHAVGARVVCDNTWATPVLQRPLALGCDLVVHATTKYLNGHGDVTGGVVVAREVDAWFERLRAIQVQGGAVPSPFDAWLVLRGLATLPYRVRAHTEHAARVAAFLQAHPAVEAVHYPGLADHPGHAVAARQMEGFGGMLAFQVRGGREAALAVAARVRLITRATSLGGVESLIEHRASIEGPGTRTPENLLRLSVGLEHPEDLIADLEQALEAAV</sequence>
<dbReference type="KEGG" id="mhd:Marky_0572"/>
<evidence type="ECO:0000313" key="7">
    <source>
        <dbReference type="Proteomes" id="UP000007030"/>
    </source>
</evidence>
<dbReference type="SUPFAM" id="SSF53383">
    <property type="entry name" value="PLP-dependent transferases"/>
    <property type="match status" value="1"/>
</dbReference>
<keyword evidence="3 4" id="KW-0663">Pyridoxal phosphate</keyword>
<name>F2NNU9_MARHT</name>
<dbReference type="GO" id="GO:0019346">
    <property type="term" value="P:transsulfuration"/>
    <property type="evidence" value="ECO:0007669"/>
    <property type="project" value="InterPro"/>
</dbReference>
<dbReference type="OrthoDB" id="9780685at2"/>
<dbReference type="RefSeq" id="WP_013703375.1">
    <property type="nucleotide sequence ID" value="NC_015387.1"/>
</dbReference>
<dbReference type="HOGENOM" id="CLU_018986_2_0_0"/>
<gene>
    <name evidence="6" type="ordered locus">Marky_0572</name>
</gene>
<dbReference type="Gene3D" id="3.40.640.10">
    <property type="entry name" value="Type I PLP-dependent aspartate aminotransferase-like (Major domain)"/>
    <property type="match status" value="1"/>
</dbReference>
<dbReference type="CDD" id="cd00614">
    <property type="entry name" value="CGS_like"/>
    <property type="match status" value="1"/>
</dbReference>
<evidence type="ECO:0000256" key="3">
    <source>
        <dbReference type="ARBA" id="ARBA00022898"/>
    </source>
</evidence>
<dbReference type="InterPro" id="IPR054542">
    <property type="entry name" value="Cys_met_metab_PP"/>
</dbReference>